<dbReference type="GO" id="GO:0006357">
    <property type="term" value="P:regulation of transcription by RNA polymerase II"/>
    <property type="evidence" value="ECO:0007669"/>
    <property type="project" value="InterPro"/>
</dbReference>
<evidence type="ECO:0000259" key="2">
    <source>
        <dbReference type="SMART" id="SM00739"/>
    </source>
</evidence>
<dbReference type="PANTHER" id="PTHR11125:SF7">
    <property type="entry name" value="TRANSCRIPTION ELONGATION FACTOR SPT5"/>
    <property type="match status" value="1"/>
</dbReference>
<organism evidence="3 4">
    <name type="scientific">Dendrothele bispora (strain CBS 962.96)</name>
    <dbReference type="NCBI Taxonomy" id="1314807"/>
    <lineage>
        <taxon>Eukaryota</taxon>
        <taxon>Fungi</taxon>
        <taxon>Dikarya</taxon>
        <taxon>Basidiomycota</taxon>
        <taxon>Agaricomycotina</taxon>
        <taxon>Agaricomycetes</taxon>
        <taxon>Agaricomycetidae</taxon>
        <taxon>Agaricales</taxon>
        <taxon>Agaricales incertae sedis</taxon>
        <taxon>Dendrothele</taxon>
    </lineage>
</organism>
<dbReference type="EMBL" id="ML179232">
    <property type="protein sequence ID" value="THU94092.1"/>
    <property type="molecule type" value="Genomic_DNA"/>
</dbReference>
<gene>
    <name evidence="3" type="ORF">K435DRAFT_860914</name>
</gene>
<dbReference type="OrthoDB" id="3048815at2759"/>
<evidence type="ECO:0000313" key="4">
    <source>
        <dbReference type="Proteomes" id="UP000297245"/>
    </source>
</evidence>
<dbReference type="SMART" id="SM00739">
    <property type="entry name" value="KOW"/>
    <property type="match status" value="2"/>
</dbReference>
<name>A0A4S8LWR7_DENBC</name>
<feature type="compositionally biased region" description="Acidic residues" evidence="1">
    <location>
        <begin position="14"/>
        <end position="47"/>
    </location>
</feature>
<accession>A0A4S8LWR7</accession>
<dbReference type="PANTHER" id="PTHR11125">
    <property type="entry name" value="SUPPRESSOR OF TY 5"/>
    <property type="match status" value="1"/>
</dbReference>
<dbReference type="GO" id="GO:0032784">
    <property type="term" value="P:regulation of DNA-templated transcription elongation"/>
    <property type="evidence" value="ECO:0007669"/>
    <property type="project" value="InterPro"/>
</dbReference>
<keyword evidence="4" id="KW-1185">Reference proteome</keyword>
<feature type="region of interest" description="Disordered" evidence="1">
    <location>
        <begin position="246"/>
        <end position="283"/>
    </location>
</feature>
<protein>
    <recommendedName>
        <fullName evidence="2">KOW domain-containing protein</fullName>
    </recommendedName>
</protein>
<dbReference type="GO" id="GO:0032044">
    <property type="term" value="C:DSIF complex"/>
    <property type="evidence" value="ECO:0007669"/>
    <property type="project" value="TreeGrafter"/>
</dbReference>
<evidence type="ECO:0000313" key="3">
    <source>
        <dbReference type="EMBL" id="THU94092.1"/>
    </source>
</evidence>
<dbReference type="AlphaFoldDB" id="A0A4S8LWR7"/>
<evidence type="ECO:0000256" key="1">
    <source>
        <dbReference type="SAM" id="MobiDB-lite"/>
    </source>
</evidence>
<proteinExistence type="predicted"/>
<feature type="domain" description="KOW" evidence="2">
    <location>
        <begin position="579"/>
        <end position="606"/>
    </location>
</feature>
<dbReference type="Proteomes" id="UP000297245">
    <property type="component" value="Unassembled WGS sequence"/>
</dbReference>
<feature type="domain" description="KOW" evidence="2">
    <location>
        <begin position="368"/>
        <end position="395"/>
    </location>
</feature>
<dbReference type="InterPro" id="IPR005824">
    <property type="entry name" value="KOW"/>
</dbReference>
<dbReference type="InterPro" id="IPR039659">
    <property type="entry name" value="SPT5"/>
</dbReference>
<dbReference type="GO" id="GO:0006368">
    <property type="term" value="P:transcription elongation by RNA polymerase II"/>
    <property type="evidence" value="ECO:0007669"/>
    <property type="project" value="TreeGrafter"/>
</dbReference>
<reference evidence="3 4" key="1">
    <citation type="journal article" date="2019" name="Nat. Ecol. Evol.">
        <title>Megaphylogeny resolves global patterns of mushroom evolution.</title>
        <authorList>
            <person name="Varga T."/>
            <person name="Krizsan K."/>
            <person name="Foldi C."/>
            <person name="Dima B."/>
            <person name="Sanchez-Garcia M."/>
            <person name="Sanchez-Ramirez S."/>
            <person name="Szollosi G.J."/>
            <person name="Szarkandi J.G."/>
            <person name="Papp V."/>
            <person name="Albert L."/>
            <person name="Andreopoulos W."/>
            <person name="Angelini C."/>
            <person name="Antonin V."/>
            <person name="Barry K.W."/>
            <person name="Bougher N.L."/>
            <person name="Buchanan P."/>
            <person name="Buyck B."/>
            <person name="Bense V."/>
            <person name="Catcheside P."/>
            <person name="Chovatia M."/>
            <person name="Cooper J."/>
            <person name="Damon W."/>
            <person name="Desjardin D."/>
            <person name="Finy P."/>
            <person name="Geml J."/>
            <person name="Haridas S."/>
            <person name="Hughes K."/>
            <person name="Justo A."/>
            <person name="Karasinski D."/>
            <person name="Kautmanova I."/>
            <person name="Kiss B."/>
            <person name="Kocsube S."/>
            <person name="Kotiranta H."/>
            <person name="LaButti K.M."/>
            <person name="Lechner B.E."/>
            <person name="Liimatainen K."/>
            <person name="Lipzen A."/>
            <person name="Lukacs Z."/>
            <person name="Mihaltcheva S."/>
            <person name="Morgado L.N."/>
            <person name="Niskanen T."/>
            <person name="Noordeloos M.E."/>
            <person name="Ohm R.A."/>
            <person name="Ortiz-Santana B."/>
            <person name="Ovrebo C."/>
            <person name="Racz N."/>
            <person name="Riley R."/>
            <person name="Savchenko A."/>
            <person name="Shiryaev A."/>
            <person name="Soop K."/>
            <person name="Spirin V."/>
            <person name="Szebenyi C."/>
            <person name="Tomsovsky M."/>
            <person name="Tulloss R.E."/>
            <person name="Uehling J."/>
            <person name="Grigoriev I.V."/>
            <person name="Vagvolgyi C."/>
            <person name="Papp T."/>
            <person name="Martin F.M."/>
            <person name="Miettinen O."/>
            <person name="Hibbett D.S."/>
            <person name="Nagy L.G."/>
        </authorList>
    </citation>
    <scope>NUCLEOTIDE SEQUENCE [LARGE SCALE GENOMIC DNA]</scope>
    <source>
        <strain evidence="3 4">CBS 962.96</strain>
    </source>
</reference>
<dbReference type="GO" id="GO:0003729">
    <property type="term" value="F:mRNA binding"/>
    <property type="evidence" value="ECO:0007669"/>
    <property type="project" value="TreeGrafter"/>
</dbReference>
<feature type="region of interest" description="Disordered" evidence="1">
    <location>
        <begin position="1"/>
        <end position="47"/>
    </location>
</feature>
<sequence length="1083" mass="123102">MPRHTARNPFILQEAEENDQDDFEQDMDGNGEGGGEDIVDADDEDFPYDPRDVPHWRDEELVQRTDIQDIQYPLEDFTEYLKKRYVDQSPSRVIHGDEESLLTSQELRAALLDQGRHTNLFWRIKCKTGKEQDLVFNVMNWVHQDSPTPSWDKSGTGSESGTLFDCASNTILTPPHEVTPEWKAIVILEDFANDKYQTLPQVHEELRKIYGASYDEGLWQEFLGPINDREPDEPVNDDVLRKLAKRKENLVPSSATATLEPPTNHDQRPTTTAPPTNPDAVYTASSSHTRIFSAFCVPSVSNSIYLEADLGTRPQETGIVEFLRQNQFVVKSTVLHPHHKVSHSLYSVMMEPVSSREIAQLLSIQTPDIKVNSWVRVTRGTYCDDGGLVIRREISSSLRRLVILVVPRFNRTNVFTPWTPSTVVAGSKRKAVPERCPQRLFDEKQYPGEVTTLSEKHFLYRGQEFSHGLLVKVLAYSSVTTMEVDLDRTTRQLFRIAGHPAINDVAFPVPLEWVFFVEEKVEVICLEELSEEQQNNADLPRNTRRKSGVILTVEEGRCLVNLEAEDDQQWISTRNIRKCIMVGNSVIVVAGELRGKSGLVVVNNASGVLVTESSSQSAGHSFTVHPNVCQVTQVRESGAVPWLNTHVTLFVGMYAGYTGIVTDVHVPRPRYPYTSLEVYIPRLLTTISIRHDFVFDTVSQRYLQDIYPLKSNQLHFNQVSWDALLSPNVSQLPIDPETKRSITAEQVFNSLPPIPWIDKTVRVIKGNHKGAGTVKKAQRWHQSSSGIQLLIELDTWSYDKGSSPSYWFDYLDVRDPDTGLGLAERYPLRGRQRYWEPLEIAPRVKAQPIAIAVQRTQTPPPRHHDVYRDVDAWNPSSHTPLRLFMSDVPDAELNTSLDGNSPTVRTQILLDGPATSTTPSHWALDPRLDRKKYLARHEPLNGPAVPRVWAELRRETGKIWIHPESDTPWPVPASEIVDHIPRVKPTTNKKPLLVIRGEHTGKHLRQIYIRYVDQEDTPKITAAVYGPWGSVEERLLEEIEIDVNDVAEAQKDFNAAKFADDMKAMRVQARKHRQRGDKKKNKT</sequence>